<sequence>MSEIIFSAFPKFFLGPCPIGTFLTECRIGPAPIPAPCPHVRLHFMHQFSNISRANLFCSPS</sequence>
<keyword evidence="2" id="KW-1185">Reference proteome</keyword>
<dbReference type="Proteomes" id="UP000013988">
    <property type="component" value="Unassembled WGS sequence"/>
</dbReference>
<comment type="caution">
    <text evidence="1">The sequence shown here is derived from an EMBL/GenBank/DDBJ whole genome shotgun (WGS) entry which is preliminary data.</text>
</comment>
<name>R9CCG2_9CLOT</name>
<reference evidence="1 2" key="1">
    <citation type="submission" date="2013-03" db="EMBL/GenBank/DDBJ databases">
        <title>Whole genome shotgun sequencing of Clostridium sartagoforme AAU1.</title>
        <authorList>
            <person name="Joshi C.G."/>
            <person name="Duggirala S.M."/>
            <person name="Nathani N.M."/>
            <person name="Bhatt V.D."/>
            <person name="Patel A.K."/>
            <person name="Pandya P.R."/>
            <person name="KaPatel J.A."/>
        </authorList>
    </citation>
    <scope>NUCLEOTIDE SEQUENCE [LARGE SCALE GENOMIC DNA]</scope>
    <source>
        <strain evidence="1 2">AAU1</strain>
    </source>
</reference>
<evidence type="ECO:0000313" key="1">
    <source>
        <dbReference type="EMBL" id="EOR26943.1"/>
    </source>
</evidence>
<accession>R9CCG2</accession>
<gene>
    <name evidence="1" type="ORF">A500_06356</name>
</gene>
<proteinExistence type="predicted"/>
<organism evidence="1 2">
    <name type="scientific">Clostridium sartagoforme AAU1</name>
    <dbReference type="NCBI Taxonomy" id="1202534"/>
    <lineage>
        <taxon>Bacteria</taxon>
        <taxon>Bacillati</taxon>
        <taxon>Bacillota</taxon>
        <taxon>Clostridia</taxon>
        <taxon>Eubacteriales</taxon>
        <taxon>Clostridiaceae</taxon>
        <taxon>Clostridium</taxon>
    </lineage>
</organism>
<evidence type="ECO:0000313" key="2">
    <source>
        <dbReference type="Proteomes" id="UP000013988"/>
    </source>
</evidence>
<dbReference type="EMBL" id="ASRV01000078">
    <property type="protein sequence ID" value="EOR26943.1"/>
    <property type="molecule type" value="Genomic_DNA"/>
</dbReference>
<dbReference type="AlphaFoldDB" id="R9CCG2"/>
<protein>
    <submittedName>
        <fullName evidence="1">Uncharacterized protein</fullName>
    </submittedName>
</protein>